<dbReference type="Pfam" id="PF00668">
    <property type="entry name" value="Condensation"/>
    <property type="match status" value="2"/>
</dbReference>
<dbReference type="InterPro" id="IPR009081">
    <property type="entry name" value="PP-bd_ACP"/>
</dbReference>
<dbReference type="PROSITE" id="PS00455">
    <property type="entry name" value="AMP_BINDING"/>
    <property type="match status" value="2"/>
</dbReference>
<dbReference type="Pfam" id="PF13193">
    <property type="entry name" value="AMP-binding_C"/>
    <property type="match status" value="2"/>
</dbReference>
<dbReference type="Pfam" id="PF00501">
    <property type="entry name" value="AMP-binding"/>
    <property type="match status" value="2"/>
</dbReference>
<dbReference type="RefSeq" id="WP_281874710.1">
    <property type="nucleotide sequence ID" value="NZ_AP026978.1"/>
</dbReference>
<dbReference type="PROSITE" id="PS50075">
    <property type="entry name" value="CARRIER"/>
    <property type="match status" value="2"/>
</dbReference>
<dbReference type="Pfam" id="PF00975">
    <property type="entry name" value="Thioesterase"/>
    <property type="match status" value="1"/>
</dbReference>
<evidence type="ECO:0000313" key="6">
    <source>
        <dbReference type="EMBL" id="BDU01569.1"/>
    </source>
</evidence>
<keyword evidence="2" id="KW-0596">Phosphopantetheine</keyword>
<dbReference type="Gene3D" id="3.30.300.30">
    <property type="match status" value="2"/>
</dbReference>
<dbReference type="NCBIfam" id="NF003417">
    <property type="entry name" value="PRK04813.1"/>
    <property type="match status" value="2"/>
</dbReference>
<dbReference type="InterPro" id="IPR045851">
    <property type="entry name" value="AMP-bd_C_sf"/>
</dbReference>
<dbReference type="InterPro" id="IPR020845">
    <property type="entry name" value="AMP-binding_CS"/>
</dbReference>
<dbReference type="Gene3D" id="3.30.559.30">
    <property type="entry name" value="Nonribosomal peptide synthetase, condensation domain"/>
    <property type="match status" value="2"/>
</dbReference>
<dbReference type="NCBIfam" id="TIGR01733">
    <property type="entry name" value="AA-adenyl-dom"/>
    <property type="match status" value="2"/>
</dbReference>
<dbReference type="SUPFAM" id="SSF53474">
    <property type="entry name" value="alpha/beta-Hydrolases"/>
    <property type="match status" value="1"/>
</dbReference>
<dbReference type="Gene3D" id="3.40.50.1820">
    <property type="entry name" value="alpha/beta hydrolase"/>
    <property type="match status" value="1"/>
</dbReference>
<dbReference type="SMART" id="SM00823">
    <property type="entry name" value="PKS_PP"/>
    <property type="match status" value="2"/>
</dbReference>
<dbReference type="InterPro" id="IPR029058">
    <property type="entry name" value="AB_hydrolase_fold"/>
</dbReference>
<dbReference type="SMART" id="SM00824">
    <property type="entry name" value="PKS_TE"/>
    <property type="match status" value="1"/>
</dbReference>
<dbReference type="PANTHER" id="PTHR45527:SF14">
    <property type="entry name" value="PLIPASTATIN SYNTHASE SUBUNIT B"/>
    <property type="match status" value="1"/>
</dbReference>
<evidence type="ECO:0000256" key="4">
    <source>
        <dbReference type="SAM" id="MobiDB-lite"/>
    </source>
</evidence>
<dbReference type="Gene3D" id="3.40.50.12780">
    <property type="entry name" value="N-terminal domain of ligase-like"/>
    <property type="match status" value="2"/>
</dbReference>
<dbReference type="InterPro" id="IPR023213">
    <property type="entry name" value="CAT-like_dom_sf"/>
</dbReference>
<gene>
    <name evidence="6" type="ORF">IFM12276_45970</name>
</gene>
<feature type="domain" description="Carrier" evidence="5">
    <location>
        <begin position="984"/>
        <end position="1058"/>
    </location>
</feature>
<name>A0ABM8D2K1_9NOCA</name>
<feature type="region of interest" description="Disordered" evidence="4">
    <location>
        <begin position="2021"/>
        <end position="2044"/>
    </location>
</feature>
<dbReference type="Proteomes" id="UP001317870">
    <property type="component" value="Chromosome"/>
</dbReference>
<evidence type="ECO:0000259" key="5">
    <source>
        <dbReference type="PROSITE" id="PS50075"/>
    </source>
</evidence>
<evidence type="ECO:0000256" key="1">
    <source>
        <dbReference type="ARBA" id="ARBA00001957"/>
    </source>
</evidence>
<dbReference type="InterPro" id="IPR042099">
    <property type="entry name" value="ANL_N_sf"/>
</dbReference>
<dbReference type="InterPro" id="IPR001242">
    <property type="entry name" value="Condensation_dom"/>
</dbReference>
<dbReference type="Gene3D" id="1.10.1200.10">
    <property type="entry name" value="ACP-like"/>
    <property type="match status" value="2"/>
</dbReference>
<keyword evidence="3" id="KW-0597">Phosphoprotein</keyword>
<dbReference type="InterPro" id="IPR010071">
    <property type="entry name" value="AA_adenyl_dom"/>
</dbReference>
<dbReference type="EMBL" id="AP026978">
    <property type="protein sequence ID" value="BDU01569.1"/>
    <property type="molecule type" value="Genomic_DNA"/>
</dbReference>
<comment type="cofactor">
    <cofactor evidence="1">
        <name>pantetheine 4'-phosphate</name>
        <dbReference type="ChEBI" id="CHEBI:47942"/>
    </cofactor>
</comment>
<dbReference type="InterPro" id="IPR025110">
    <property type="entry name" value="AMP-bd_C"/>
</dbReference>
<dbReference type="SUPFAM" id="SSF56801">
    <property type="entry name" value="Acetyl-CoA synthetase-like"/>
    <property type="match status" value="2"/>
</dbReference>
<sequence>MTFEPSATSERPPEAWPVSAYQRDVLSVAYRYAPAPVTRNAYCAFLDEPFDMARLRAVVRRALLADDALRLRFEFSEGRFWQWVSDELPEVELVDLSWASDPAAARRDWVNRANVTPSPPRQPFRIAALVDGPDHFHLYVAMHHAMIDGWGVNALWSALVDTYGRTDLSLEELAEPDPVTEQTDRGAATYRKIAAEHEEYLSSAQWVADRDALVRRFEGVVPALFSGRASTPDVNRGRQRVVVEPAFLDRIRATGFSVFAFTVSALAAYLTTIHRSEEVVIGVPMLNRHSPETFRTSGHRTNVVPLRIRVDPARPLSAVATEVAAQIRELKRYERFPYGDLARALSSDPTAPPLFDVAYSYIKMPPSDHLDKILGTLDIVNPGTVLEALNILGVEHARDGSLNLQLYYDRDVFDENFPLESVVRGIGALLVAALDRPEEPISALPLMPARERAAIAAFESGPREDFPYTTLDRLVAEVAARHPERIAIEPVAGSGEEPLRYAQLSALADGFAARLRALGATGNECVPVVLARSTEMLVAIFGVLRAGCAYVPLDPDFPAARIETVLADCGARFVVAGERHRAVFDELGVTRIAVADTVPARGIENVSHPADLSYIIYTSGSTGVPKGVMIEHRSVVNRLVWMQRRYPLHEADVILQKTPVTFDVSVWELFWWAITGARVALLEPGGERDPRRIAEAIAAHAVTVLHFVPSMLAAFVDELAADPATVARIGSVRRVICSGEALPPALVRRFHAVFAAAGATAPQLVNLYGPTEATVDVSYFDCPADEPLDVVPIGRPIDNIDLLVLDHIGRRVPVGVPGELNIAGVGVARGYRGRPELTAAAFVDDRGVPGRRRYRTGDLARWLPDGNLEYLGRFDDQVKIRGNRITLGEVQNAMLGCAGVRAAAVVDEVSEAHGVQLVGYFVGEDVSGERIAEQLTARLPRYMVPSRLIRVDRIPLTRNGKLDRRALAEHLVLGHGAEPVVGREPRTAVEARLAQVWQTVLGVESIGVHDNFFTHGGDSILALAVRTAAERAGLYFDVDAFYQAPTIAELARVVRDDRRDDRELVAAPLQTVPLIDRAALHQAEDAFPATALQLGMLYHSIERTDSVTYKDAFRYRLEIPWDTAQFRQAVDRLVRRQPALRSSFELSRHSVPLQIVHVAPPYELEIVDLGAMDEADGEDLIEIYLQERTHAQYDISVAPLFAIRAFVRPGPQEPVGTVDLVLSFHHAILDGWSVATSVLELLLDYLNHLGMTRTQVEATPHPATVLAEYAQAEQGAAHDPAARAYWRTALAGAEPTALTALGVHQPVVAGVPQARALVPRALAERVSAFATRHQVPEKSVYLAAHCLALRALTGRTDVTTGVVSHGRPDRAGAERVAGLFLNTLPIRLDRTATTWRAAVEQLARREREAYPFRRYPLRSILADGGPVFETAFNFVNYHVFQPMLVLDGVRLLDFDAREETNFQLLVTAATDPRDGRMWLRVDGDHTLTAEQCETVALTQLRMLAGIVADPDGAIDRGVGPATARDVGTLVAEAAALNPARVALAGDDESVTYDEMIERSDRLARRLVGLGVSPGDRVGILMGRRPQLVLLVLALTRIGAACVPLDVSYPRARLNLMIDRARPHRVIADTAYRDIVDDAALVLDSAALFDDSALYDDSAPGAEVALPDHISPDAVAYVLFTSGSTGEPKGVAMPHRGLTSLVEWQNRAVTGTGLLSTLQLAPLSFDVSFQEIFTTLAAGATLRVSSADLRSNVEQLLHTVVEEGIERLFLPYVALQAFAEAAVGRRMFPTELKVLISSGEQLRITDEIRALCKVVPGLVLENQYGPTESHVATKFTLTGPADEFPALPPIGRAVDGDTVELLDSALRPVPDGVIGEIYLGGRSIARGYEGRPALTAQRFVATHAGGIRYRTGDLGVRLFSGDIVCLGRSDSQVKIRGFRVEPAEVELCILGLVEKFPGITEAAVVARGFGGIDGSLIAFLVGAAEQTDLAALRHDLRSMLPAHMVPTRFVWLDELPRTPSGKRDDATLRDYGEDATDSVSARREPADEYERSAVELLAEYAGLRAIGVDDDFFAAGGTSIGAMRVVMALSRRWGVEVPLDAFIGAPTAAGLATLVRAGDVRRTFDPLVPISVGGAKPPVFLVHPIGGNVLCYLTLARYLDPDRPVYGLQAAGADPGSAPEKTIPAMAESYLQAVRRVHPTGPYHLAGWSFGGYVALEMARQLPEHEVSSVTLLDTMALRARTRTPIPEEKLIRWFFLELLWYARGSRSALVDFEPDVHNSEELFAAMLAESVRSGILPADSSPQAIRRLYEVFYANYSAMLDYKLAPYDRDITLLRATEGLPPGVDLAHKTVGSMFDSADNGWKQYAARRFTVIDVPGDHLNMMSEPNIGELGLRLDEVLSAADPDLDREWDETMLDA</sequence>
<feature type="domain" description="Carrier" evidence="5">
    <location>
        <begin position="2043"/>
        <end position="2118"/>
    </location>
</feature>
<accession>A0ABM8D2K1</accession>
<dbReference type="InterPro" id="IPR020802">
    <property type="entry name" value="TesA-like"/>
</dbReference>
<evidence type="ECO:0000256" key="2">
    <source>
        <dbReference type="ARBA" id="ARBA00022450"/>
    </source>
</evidence>
<dbReference type="SUPFAM" id="SSF47336">
    <property type="entry name" value="ACP-like"/>
    <property type="match status" value="2"/>
</dbReference>
<feature type="compositionally biased region" description="Basic and acidic residues" evidence="4">
    <location>
        <begin position="2021"/>
        <end position="2031"/>
    </location>
</feature>
<dbReference type="Pfam" id="PF00550">
    <property type="entry name" value="PP-binding"/>
    <property type="match status" value="2"/>
</dbReference>
<proteinExistence type="predicted"/>
<dbReference type="CDD" id="cd05930">
    <property type="entry name" value="A_NRPS"/>
    <property type="match status" value="1"/>
</dbReference>
<dbReference type="InterPro" id="IPR000873">
    <property type="entry name" value="AMP-dep_synth/lig_dom"/>
</dbReference>
<dbReference type="InterPro" id="IPR036736">
    <property type="entry name" value="ACP-like_sf"/>
</dbReference>
<dbReference type="InterPro" id="IPR001031">
    <property type="entry name" value="Thioesterase"/>
</dbReference>
<reference evidence="6 7" key="1">
    <citation type="submission" date="2022-11" db="EMBL/GenBank/DDBJ databases">
        <title>Genome Sequencing of Nocardia sp. ON39_IFM12276 and assembly.</title>
        <authorList>
            <person name="Shimojima M."/>
            <person name="Toyokawa M."/>
            <person name="Uesaka K."/>
        </authorList>
    </citation>
    <scope>NUCLEOTIDE SEQUENCE [LARGE SCALE GENOMIC DNA]</scope>
    <source>
        <strain evidence="6 7">IFM 12276</strain>
    </source>
</reference>
<dbReference type="PANTHER" id="PTHR45527">
    <property type="entry name" value="NONRIBOSOMAL PEPTIDE SYNTHETASE"/>
    <property type="match status" value="1"/>
</dbReference>
<evidence type="ECO:0000313" key="7">
    <source>
        <dbReference type="Proteomes" id="UP001317870"/>
    </source>
</evidence>
<dbReference type="InterPro" id="IPR020806">
    <property type="entry name" value="PKS_PP-bd"/>
</dbReference>
<protein>
    <submittedName>
        <fullName evidence="6">Non-ribosomal peptide synthetase</fullName>
    </submittedName>
</protein>
<dbReference type="SUPFAM" id="SSF52777">
    <property type="entry name" value="CoA-dependent acyltransferases"/>
    <property type="match status" value="4"/>
</dbReference>
<organism evidence="6 7">
    <name type="scientific">Nocardia sputorum</name>
    <dbReference type="NCBI Taxonomy" id="2984338"/>
    <lineage>
        <taxon>Bacteria</taxon>
        <taxon>Bacillati</taxon>
        <taxon>Actinomycetota</taxon>
        <taxon>Actinomycetes</taxon>
        <taxon>Mycobacteriales</taxon>
        <taxon>Nocardiaceae</taxon>
        <taxon>Nocardia</taxon>
    </lineage>
</organism>
<evidence type="ECO:0000256" key="3">
    <source>
        <dbReference type="ARBA" id="ARBA00022553"/>
    </source>
</evidence>
<keyword evidence="7" id="KW-1185">Reference proteome</keyword>
<dbReference type="Gene3D" id="3.30.559.10">
    <property type="entry name" value="Chloramphenicol acetyltransferase-like domain"/>
    <property type="match status" value="2"/>
</dbReference>